<dbReference type="AlphaFoldDB" id="A0A1I2CN18"/>
<dbReference type="Gene3D" id="3.40.640.10">
    <property type="entry name" value="Type I PLP-dependent aspartate aminotransferase-like (Major domain)"/>
    <property type="match status" value="1"/>
</dbReference>
<dbReference type="Proteomes" id="UP000199513">
    <property type="component" value="Unassembled WGS sequence"/>
</dbReference>
<dbReference type="Pfam" id="PF00266">
    <property type="entry name" value="Aminotran_5"/>
    <property type="match status" value="1"/>
</dbReference>
<evidence type="ECO:0000259" key="2">
    <source>
        <dbReference type="Pfam" id="PF00266"/>
    </source>
</evidence>
<dbReference type="EMBL" id="FONY01000005">
    <property type="protein sequence ID" value="SFE69737.1"/>
    <property type="molecule type" value="Genomic_DNA"/>
</dbReference>
<evidence type="ECO:0000313" key="3">
    <source>
        <dbReference type="EMBL" id="SFE69737.1"/>
    </source>
</evidence>
<dbReference type="OrthoDB" id="513408at2"/>
<dbReference type="InterPro" id="IPR015424">
    <property type="entry name" value="PyrdxlP-dep_Trfase"/>
</dbReference>
<sequence length="385" mass="43674">MLSCQKHLFTLSPDICYLNCAYMSPLLKSVEEAGIQGIQKRRTPTEIKPEDFFVHSNQLKKLFAQLIHADNSQRIAIQPAVSYGMAVVAKNLDCKAGQNIVVAAEQFPSNVYPWRALAKEKGLKIKTIAPNNESKTRGKEWNQHLLEAIDKDTVMVALPNVHWADGTRFDLLAIRQRSREVGAILVIDGTQSVGAYPFDIQAIQADALVCAGYKWLMSGYTSCLSYYGEYFDGKKPLEEVWLARKGSEDFSRLVEYEDEYEGFAARYDMGGRSNPFLVPMMIAGVSQVIDWRPTEIQAYCKNLTLPLFTELEKLGYIFEQEDYRVAHLFGIRLPQNIAMEKVKEVFSKHRISVSFRGSAIRISPHLYNDEKDIEILINALKEADK</sequence>
<protein>
    <submittedName>
        <fullName evidence="3">Selenocysteine lyase/Cysteine desulfurase</fullName>
    </submittedName>
</protein>
<dbReference type="SUPFAM" id="SSF53383">
    <property type="entry name" value="PLP-dependent transferases"/>
    <property type="match status" value="1"/>
</dbReference>
<dbReference type="InterPro" id="IPR015421">
    <property type="entry name" value="PyrdxlP-dep_Trfase_major"/>
</dbReference>
<evidence type="ECO:0000256" key="1">
    <source>
        <dbReference type="ARBA" id="ARBA00022898"/>
    </source>
</evidence>
<gene>
    <name evidence="3" type="ORF">SAMN04488541_100583</name>
</gene>
<proteinExistence type="predicted"/>
<evidence type="ECO:0000313" key="4">
    <source>
        <dbReference type="Proteomes" id="UP000199513"/>
    </source>
</evidence>
<feature type="domain" description="Aminotransferase class V" evidence="2">
    <location>
        <begin position="57"/>
        <end position="215"/>
    </location>
</feature>
<reference evidence="3 4" key="1">
    <citation type="submission" date="2016-10" db="EMBL/GenBank/DDBJ databases">
        <authorList>
            <person name="de Groot N.N."/>
        </authorList>
    </citation>
    <scope>NUCLEOTIDE SEQUENCE [LARGE SCALE GENOMIC DNA]</scope>
    <source>
        <strain>GEY</strain>
        <strain evidence="4">DSM 9560</strain>
    </source>
</reference>
<dbReference type="Gene3D" id="3.90.1150.10">
    <property type="entry name" value="Aspartate Aminotransferase, domain 1"/>
    <property type="match status" value="1"/>
</dbReference>
<keyword evidence="4" id="KW-1185">Reference proteome</keyword>
<dbReference type="PANTHER" id="PTHR43586:SF15">
    <property type="entry name" value="BLR3095 PROTEIN"/>
    <property type="match status" value="1"/>
</dbReference>
<dbReference type="STRING" id="1003.SAMN04488541_100583"/>
<dbReference type="GO" id="GO:0016829">
    <property type="term" value="F:lyase activity"/>
    <property type="evidence" value="ECO:0007669"/>
    <property type="project" value="UniProtKB-KW"/>
</dbReference>
<dbReference type="InterPro" id="IPR000192">
    <property type="entry name" value="Aminotrans_V_dom"/>
</dbReference>
<dbReference type="RefSeq" id="WP_091540525.1">
    <property type="nucleotide sequence ID" value="NZ_FONY01000005.1"/>
</dbReference>
<name>A0A1I2CN18_9BACT</name>
<accession>A0A1I2CN18</accession>
<dbReference type="InterPro" id="IPR015422">
    <property type="entry name" value="PyrdxlP-dep_Trfase_small"/>
</dbReference>
<organism evidence="3 4">
    <name type="scientific">Thermoflexibacter ruber</name>
    <dbReference type="NCBI Taxonomy" id="1003"/>
    <lineage>
        <taxon>Bacteria</taxon>
        <taxon>Pseudomonadati</taxon>
        <taxon>Bacteroidota</taxon>
        <taxon>Cytophagia</taxon>
        <taxon>Cytophagales</taxon>
        <taxon>Thermoflexibacteraceae</taxon>
        <taxon>Thermoflexibacter</taxon>
    </lineage>
</organism>
<keyword evidence="1" id="KW-0663">Pyridoxal phosphate</keyword>
<keyword evidence="3" id="KW-0456">Lyase</keyword>
<dbReference type="PANTHER" id="PTHR43586">
    <property type="entry name" value="CYSTEINE DESULFURASE"/>
    <property type="match status" value="1"/>
</dbReference>